<keyword evidence="6" id="KW-0539">Nucleus</keyword>
<keyword evidence="5" id="KW-0143">Chaperone</keyword>
<comment type="caution">
    <text evidence="7">The sequence shown here is derived from an EMBL/GenBank/DDBJ whole genome shotgun (WGS) entry which is preliminary data.</text>
</comment>
<comment type="subcellular location">
    <subcellularLocation>
        <location evidence="1">Nucleus</location>
    </subcellularLocation>
</comment>
<dbReference type="GO" id="GO:0000785">
    <property type="term" value="C:chromatin"/>
    <property type="evidence" value="ECO:0007669"/>
    <property type="project" value="TreeGrafter"/>
</dbReference>
<dbReference type="Proteomes" id="UP001372338">
    <property type="component" value="Unassembled WGS sequence"/>
</dbReference>
<name>A0AAN9ICN0_CROPI</name>
<evidence type="ECO:0000256" key="4">
    <source>
        <dbReference type="ARBA" id="ARBA00023163"/>
    </source>
</evidence>
<protein>
    <submittedName>
        <fullName evidence="7">Uncharacterized protein</fullName>
    </submittedName>
</protein>
<gene>
    <name evidence="7" type="ORF">RIF29_14328</name>
</gene>
<dbReference type="GO" id="GO:0006335">
    <property type="term" value="P:DNA replication-dependent chromatin assembly"/>
    <property type="evidence" value="ECO:0007669"/>
    <property type="project" value="TreeGrafter"/>
</dbReference>
<keyword evidence="3" id="KW-0805">Transcription regulation</keyword>
<keyword evidence="4" id="KW-0804">Transcription</keyword>
<dbReference type="GO" id="GO:0042393">
    <property type="term" value="F:histone binding"/>
    <property type="evidence" value="ECO:0007669"/>
    <property type="project" value="TreeGrafter"/>
</dbReference>
<evidence type="ECO:0000256" key="1">
    <source>
        <dbReference type="ARBA" id="ARBA00004123"/>
    </source>
</evidence>
<proteinExistence type="inferred from homology"/>
<dbReference type="InterPro" id="IPR006818">
    <property type="entry name" value="ASF1-like"/>
</dbReference>
<organism evidence="7 8">
    <name type="scientific">Crotalaria pallida</name>
    <name type="common">Smooth rattlebox</name>
    <name type="synonym">Crotalaria striata</name>
    <dbReference type="NCBI Taxonomy" id="3830"/>
    <lineage>
        <taxon>Eukaryota</taxon>
        <taxon>Viridiplantae</taxon>
        <taxon>Streptophyta</taxon>
        <taxon>Embryophyta</taxon>
        <taxon>Tracheophyta</taxon>
        <taxon>Spermatophyta</taxon>
        <taxon>Magnoliopsida</taxon>
        <taxon>eudicotyledons</taxon>
        <taxon>Gunneridae</taxon>
        <taxon>Pentapetalae</taxon>
        <taxon>rosids</taxon>
        <taxon>fabids</taxon>
        <taxon>Fabales</taxon>
        <taxon>Fabaceae</taxon>
        <taxon>Papilionoideae</taxon>
        <taxon>50 kb inversion clade</taxon>
        <taxon>genistoids sensu lato</taxon>
        <taxon>core genistoids</taxon>
        <taxon>Crotalarieae</taxon>
        <taxon>Crotalaria</taxon>
    </lineage>
</organism>
<dbReference type="InterPro" id="IPR036747">
    <property type="entry name" value="ASF1-like_sf"/>
</dbReference>
<evidence type="ECO:0000256" key="6">
    <source>
        <dbReference type="ARBA" id="ARBA00023242"/>
    </source>
</evidence>
<dbReference type="GO" id="GO:0005634">
    <property type="term" value="C:nucleus"/>
    <property type="evidence" value="ECO:0007669"/>
    <property type="project" value="UniProtKB-SubCell"/>
</dbReference>
<evidence type="ECO:0000256" key="3">
    <source>
        <dbReference type="ARBA" id="ARBA00023015"/>
    </source>
</evidence>
<dbReference type="Gene3D" id="2.60.40.1490">
    <property type="entry name" value="Histone chaperone ASF1-like"/>
    <property type="match status" value="1"/>
</dbReference>
<sequence length="103" mass="11303">METRKNPENQDGRGASISLKRRGSLHDDSIKRGLLIRKCGCGFGHATPPLLLLTYVGSAEDETYDQLLEGVLVGPVNVGNYRFVLKACHSSSCFKDTKSFKDS</sequence>
<dbReference type="Pfam" id="PF04729">
    <property type="entry name" value="ASF1_hist_chap"/>
    <property type="match status" value="1"/>
</dbReference>
<dbReference type="PANTHER" id="PTHR12040:SF18">
    <property type="entry name" value="HISTONE CHAPERONE ASF1B"/>
    <property type="match status" value="1"/>
</dbReference>
<dbReference type="PANTHER" id="PTHR12040">
    <property type="entry name" value="ANTI-SILENCING PROTEIN 1"/>
    <property type="match status" value="1"/>
</dbReference>
<dbReference type="SUPFAM" id="SSF101546">
    <property type="entry name" value="ASF1-like"/>
    <property type="match status" value="1"/>
</dbReference>
<accession>A0AAN9ICN0</accession>
<dbReference type="AlphaFoldDB" id="A0AAN9ICN0"/>
<evidence type="ECO:0000256" key="5">
    <source>
        <dbReference type="ARBA" id="ARBA00023186"/>
    </source>
</evidence>
<evidence type="ECO:0000313" key="7">
    <source>
        <dbReference type="EMBL" id="KAK7273279.1"/>
    </source>
</evidence>
<keyword evidence="8" id="KW-1185">Reference proteome</keyword>
<evidence type="ECO:0000313" key="8">
    <source>
        <dbReference type="Proteomes" id="UP001372338"/>
    </source>
</evidence>
<dbReference type="EMBL" id="JAYWIO010000003">
    <property type="protein sequence ID" value="KAK7273279.1"/>
    <property type="molecule type" value="Genomic_DNA"/>
</dbReference>
<evidence type="ECO:0000256" key="2">
    <source>
        <dbReference type="ARBA" id="ARBA00006051"/>
    </source>
</evidence>
<comment type="similarity">
    <text evidence="2">Belongs to the ASF1 family.</text>
</comment>
<reference evidence="7 8" key="1">
    <citation type="submission" date="2024-01" db="EMBL/GenBank/DDBJ databases">
        <title>The genomes of 5 underutilized Papilionoideae crops provide insights into root nodulation and disease resistanc.</title>
        <authorList>
            <person name="Yuan L."/>
        </authorList>
    </citation>
    <scope>NUCLEOTIDE SEQUENCE [LARGE SCALE GENOMIC DNA]</scope>
    <source>
        <strain evidence="7">ZHUSHIDOU_FW_LH</strain>
        <tissue evidence="7">Leaf</tissue>
    </source>
</reference>